<evidence type="ECO:0000256" key="1">
    <source>
        <dbReference type="ARBA" id="ARBA00022670"/>
    </source>
</evidence>
<reference evidence="8" key="1">
    <citation type="submission" date="2019-09" db="EMBL/GenBank/DDBJ databases">
        <title>Yersinia canariae sp. nov., isolated from a human yersiniosis case.</title>
        <authorList>
            <person name="Nguyen S.V."/>
            <person name="Greig D."/>
            <person name="Hurley D."/>
            <person name="Cao Y."/>
            <person name="McCabe E."/>
            <person name="Mitchell M."/>
            <person name="Jenkins C."/>
            <person name="Fanning S."/>
        </authorList>
    </citation>
    <scope>NUCLEOTIDE SEQUENCE [LARGE SCALE GENOMIC DNA]</scope>
    <source>
        <strain evidence="8">NCTC 14382</strain>
    </source>
</reference>
<name>A0A857EVQ3_9GAMM</name>
<keyword evidence="3" id="KW-0378">Hydrolase</keyword>
<dbReference type="CDD" id="cd08071">
    <property type="entry name" value="MPN_DUF2466"/>
    <property type="match status" value="1"/>
</dbReference>
<dbReference type="GO" id="GO:0046872">
    <property type="term" value="F:metal ion binding"/>
    <property type="evidence" value="ECO:0007669"/>
    <property type="project" value="UniProtKB-KW"/>
</dbReference>
<dbReference type="Gene3D" id="3.40.140.10">
    <property type="entry name" value="Cytidine Deaminase, domain 2"/>
    <property type="match status" value="1"/>
</dbReference>
<dbReference type="GO" id="GO:0006508">
    <property type="term" value="P:proteolysis"/>
    <property type="evidence" value="ECO:0007669"/>
    <property type="project" value="UniProtKB-KW"/>
</dbReference>
<dbReference type="AlphaFoldDB" id="A0A857EVQ3"/>
<keyword evidence="2" id="KW-0479">Metal-binding</keyword>
<sequence length="162" mass="18211">MPIFREYPMQYETHEQHIITQAIGLLARELQARTVVITEPDAARNYLRLQLERQQREVFMVMYLDTQHRLIASETVFTGTLASVTVHPREIVKQALAYNAGAVILAHNHPSGMAEPSQADRLITGTLITALALIDVRVLDHLVIGHGEVVSFAERGWLNAPH</sequence>
<dbReference type="PROSITE" id="PS50249">
    <property type="entry name" value="MPN"/>
    <property type="match status" value="1"/>
</dbReference>
<dbReference type="KEGG" id="yca:F0T03_02075"/>
<evidence type="ECO:0000313" key="8">
    <source>
        <dbReference type="Proteomes" id="UP000464402"/>
    </source>
</evidence>
<dbReference type="PROSITE" id="PS01302">
    <property type="entry name" value="UPF0758"/>
    <property type="match status" value="1"/>
</dbReference>
<evidence type="ECO:0000256" key="5">
    <source>
        <dbReference type="ARBA" id="ARBA00023049"/>
    </source>
</evidence>
<feature type="domain" description="MPN" evidence="6">
    <location>
        <begin position="36"/>
        <end position="158"/>
    </location>
</feature>
<keyword evidence="5" id="KW-0482">Metalloprotease</keyword>
<keyword evidence="1" id="KW-0645">Protease</keyword>
<keyword evidence="4" id="KW-0862">Zinc</keyword>
<accession>A0A857EVQ3</accession>
<dbReference type="InterPro" id="IPR025657">
    <property type="entry name" value="RadC_JAB"/>
</dbReference>
<gene>
    <name evidence="7" type="primary">radC</name>
    <name evidence="7" type="ORF">F0T03_02075</name>
</gene>
<evidence type="ECO:0000259" key="6">
    <source>
        <dbReference type="PROSITE" id="PS50249"/>
    </source>
</evidence>
<evidence type="ECO:0000256" key="4">
    <source>
        <dbReference type="ARBA" id="ARBA00022833"/>
    </source>
</evidence>
<dbReference type="Proteomes" id="UP000464402">
    <property type="component" value="Chromosome"/>
</dbReference>
<evidence type="ECO:0000256" key="3">
    <source>
        <dbReference type="ARBA" id="ARBA00022801"/>
    </source>
</evidence>
<organism evidence="7 8">
    <name type="scientific">Yersinia canariae</name>
    <dbReference type="NCBI Taxonomy" id="2607663"/>
    <lineage>
        <taxon>Bacteria</taxon>
        <taxon>Pseudomonadati</taxon>
        <taxon>Pseudomonadota</taxon>
        <taxon>Gammaproteobacteria</taxon>
        <taxon>Enterobacterales</taxon>
        <taxon>Yersiniaceae</taxon>
        <taxon>Yersinia</taxon>
    </lineage>
</organism>
<dbReference type="PANTHER" id="PTHR30471:SF3">
    <property type="entry name" value="UPF0758 PROTEIN YEES-RELATED"/>
    <property type="match status" value="1"/>
</dbReference>
<dbReference type="PANTHER" id="PTHR30471">
    <property type="entry name" value="DNA REPAIR PROTEIN RADC"/>
    <property type="match status" value="1"/>
</dbReference>
<dbReference type="InterPro" id="IPR037518">
    <property type="entry name" value="MPN"/>
</dbReference>
<protein>
    <submittedName>
        <fullName evidence="7">DNA repair protein RadC</fullName>
    </submittedName>
</protein>
<dbReference type="InterPro" id="IPR020891">
    <property type="entry name" value="UPF0758_CS"/>
</dbReference>
<evidence type="ECO:0000313" key="7">
    <source>
        <dbReference type="EMBL" id="QHB31094.1"/>
    </source>
</evidence>
<dbReference type="NCBIfam" id="TIGR00608">
    <property type="entry name" value="radc"/>
    <property type="match status" value="1"/>
</dbReference>
<dbReference type="GO" id="GO:0008237">
    <property type="term" value="F:metallopeptidase activity"/>
    <property type="evidence" value="ECO:0007669"/>
    <property type="project" value="UniProtKB-KW"/>
</dbReference>
<proteinExistence type="predicted"/>
<dbReference type="InterPro" id="IPR001405">
    <property type="entry name" value="UPF0758"/>
</dbReference>
<evidence type="ECO:0000256" key="2">
    <source>
        <dbReference type="ARBA" id="ARBA00022723"/>
    </source>
</evidence>
<dbReference type="Pfam" id="PF04002">
    <property type="entry name" value="RadC"/>
    <property type="match status" value="1"/>
</dbReference>
<keyword evidence="8" id="KW-1185">Reference proteome</keyword>
<dbReference type="EMBL" id="CP043727">
    <property type="protein sequence ID" value="QHB31094.1"/>
    <property type="molecule type" value="Genomic_DNA"/>
</dbReference>